<dbReference type="SUPFAM" id="SSF52151">
    <property type="entry name" value="FabD/lysophospholipase-like"/>
    <property type="match status" value="1"/>
</dbReference>
<reference evidence="4" key="2">
    <citation type="submission" date="2008-12" db="EMBL/GenBank/DDBJ databases">
        <title>Improved gene annotation of the rice (Oryza sativa) genomes.</title>
        <authorList>
            <person name="Wang J."/>
            <person name="Li R."/>
            <person name="Fan W."/>
            <person name="Huang Q."/>
            <person name="Zhang J."/>
            <person name="Zhou Y."/>
            <person name="Hu Y."/>
            <person name="Zi S."/>
            <person name="Li J."/>
            <person name="Ni P."/>
            <person name="Zheng H."/>
            <person name="Zhang Y."/>
            <person name="Zhao M."/>
            <person name="Hao Q."/>
            <person name="McDermott J."/>
            <person name="Samudrala R."/>
            <person name="Kristiansen K."/>
            <person name="Wong G.K.-S."/>
        </authorList>
    </citation>
    <scope>NUCLEOTIDE SEQUENCE</scope>
</reference>
<accession>A3AKR0</accession>
<keyword evidence="2" id="KW-0378">Hydrolase</keyword>
<dbReference type="EMBL" id="CM000140">
    <property type="protein sequence ID" value="EAZ27899.1"/>
    <property type="molecule type" value="Genomic_DNA"/>
</dbReference>
<evidence type="ECO:0000256" key="2">
    <source>
        <dbReference type="ARBA" id="ARBA00022801"/>
    </source>
</evidence>
<dbReference type="PANTHER" id="PTHR32241:SF9">
    <property type="entry name" value="OS03G0416400 PROTEIN"/>
    <property type="match status" value="1"/>
</dbReference>
<dbReference type="Gene3D" id="3.40.1090.10">
    <property type="entry name" value="Cytosolic phospholipase A2 catalytic domain"/>
    <property type="match status" value="1"/>
</dbReference>
<reference evidence="4" key="1">
    <citation type="journal article" date="2005" name="PLoS Biol.">
        <title>The genomes of Oryza sativa: a history of duplications.</title>
        <authorList>
            <person name="Yu J."/>
            <person name="Wang J."/>
            <person name="Lin W."/>
            <person name="Li S."/>
            <person name="Li H."/>
            <person name="Zhou J."/>
            <person name="Ni P."/>
            <person name="Dong W."/>
            <person name="Hu S."/>
            <person name="Zeng C."/>
            <person name="Zhang J."/>
            <person name="Zhang Y."/>
            <person name="Li R."/>
            <person name="Xu Z."/>
            <person name="Li S."/>
            <person name="Li X."/>
            <person name="Zheng H."/>
            <person name="Cong L."/>
            <person name="Lin L."/>
            <person name="Yin J."/>
            <person name="Geng J."/>
            <person name="Li G."/>
            <person name="Shi J."/>
            <person name="Liu J."/>
            <person name="Lv H."/>
            <person name="Li J."/>
            <person name="Wang J."/>
            <person name="Deng Y."/>
            <person name="Ran L."/>
            <person name="Shi X."/>
            <person name="Wang X."/>
            <person name="Wu Q."/>
            <person name="Li C."/>
            <person name="Ren X."/>
            <person name="Wang J."/>
            <person name="Wang X."/>
            <person name="Li D."/>
            <person name="Liu D."/>
            <person name="Zhang X."/>
            <person name="Ji Z."/>
            <person name="Zhao W."/>
            <person name="Sun Y."/>
            <person name="Zhang Z."/>
            <person name="Bao J."/>
            <person name="Han Y."/>
            <person name="Dong L."/>
            <person name="Ji J."/>
            <person name="Chen P."/>
            <person name="Wu S."/>
            <person name="Liu J."/>
            <person name="Xiao Y."/>
            <person name="Bu D."/>
            <person name="Tan J."/>
            <person name="Yang L."/>
            <person name="Ye C."/>
            <person name="Zhang J."/>
            <person name="Xu J."/>
            <person name="Zhou Y."/>
            <person name="Yu Y."/>
            <person name="Zhang B."/>
            <person name="Zhuang S."/>
            <person name="Wei H."/>
            <person name="Liu B."/>
            <person name="Lei M."/>
            <person name="Yu H."/>
            <person name="Li Y."/>
            <person name="Xu H."/>
            <person name="Wei S."/>
            <person name="He X."/>
            <person name="Fang L."/>
            <person name="Zhang Z."/>
            <person name="Zhang Y."/>
            <person name="Huang X."/>
            <person name="Su Z."/>
            <person name="Tong W."/>
            <person name="Li J."/>
            <person name="Tong Z."/>
            <person name="Li S."/>
            <person name="Ye J."/>
            <person name="Wang L."/>
            <person name="Fang L."/>
            <person name="Lei T."/>
            <person name="Chen C."/>
            <person name="Chen H."/>
            <person name="Xu Z."/>
            <person name="Li H."/>
            <person name="Huang H."/>
            <person name="Zhang F."/>
            <person name="Xu H."/>
            <person name="Li N."/>
            <person name="Zhao C."/>
            <person name="Li S."/>
            <person name="Dong L."/>
            <person name="Huang Y."/>
            <person name="Li L."/>
            <person name="Xi Y."/>
            <person name="Qi Q."/>
            <person name="Li W."/>
            <person name="Zhang B."/>
            <person name="Hu W."/>
            <person name="Zhang Y."/>
            <person name="Tian X."/>
            <person name="Jiao Y."/>
            <person name="Liang X."/>
            <person name="Jin J."/>
            <person name="Gao L."/>
            <person name="Zheng W."/>
            <person name="Hao B."/>
            <person name="Liu S."/>
            <person name="Wang W."/>
            <person name="Yuan L."/>
            <person name="Cao M."/>
            <person name="McDermott J."/>
            <person name="Samudrala R."/>
            <person name="Wang J."/>
            <person name="Wong G.K."/>
            <person name="Yang H."/>
        </authorList>
    </citation>
    <scope>NUCLEOTIDE SEQUENCE [LARGE SCALE GENOMIC DNA]</scope>
</reference>
<dbReference type="InterPro" id="IPR016035">
    <property type="entry name" value="Acyl_Trfase/lysoPLipase"/>
</dbReference>
<evidence type="ECO:0000256" key="1">
    <source>
        <dbReference type="ARBA" id="ARBA00010240"/>
    </source>
</evidence>
<organism evidence="4">
    <name type="scientific">Oryza sativa subsp. japonica</name>
    <name type="common">Rice</name>
    <dbReference type="NCBI Taxonomy" id="39947"/>
    <lineage>
        <taxon>Eukaryota</taxon>
        <taxon>Viridiplantae</taxon>
        <taxon>Streptophyta</taxon>
        <taxon>Embryophyta</taxon>
        <taxon>Tracheophyta</taxon>
        <taxon>Spermatophyta</taxon>
        <taxon>Magnoliopsida</taxon>
        <taxon>Liliopsida</taxon>
        <taxon>Poales</taxon>
        <taxon>Poaceae</taxon>
        <taxon>BOP clade</taxon>
        <taxon>Oryzoideae</taxon>
        <taxon>Oryzeae</taxon>
        <taxon>Oryzinae</taxon>
        <taxon>Oryza</taxon>
        <taxon>Oryza sativa</taxon>
    </lineage>
</organism>
<proteinExistence type="inferred from homology"/>
<dbReference type="GO" id="GO:0016787">
    <property type="term" value="F:hydrolase activity"/>
    <property type="evidence" value="ECO:0007669"/>
    <property type="project" value="UniProtKB-KW"/>
</dbReference>
<keyword evidence="3" id="KW-0442">Lipid degradation</keyword>
<dbReference type="GO" id="GO:0016042">
    <property type="term" value="P:lipid catabolic process"/>
    <property type="evidence" value="ECO:0007669"/>
    <property type="project" value="UniProtKB-KW"/>
</dbReference>
<name>A3AKR0_ORYSJ</name>
<comment type="similarity">
    <text evidence="1">Belongs to the patatin family.</text>
</comment>
<protein>
    <submittedName>
        <fullName evidence="4">Uncharacterized protein</fullName>
    </submittedName>
</protein>
<dbReference type="AlphaFoldDB" id="A3AKR0"/>
<sequence>MASSPMAMDADKLSYEIFSLLESKFLFGAGGGGCLSSGPCTPARPFLGGGGGMDGRVRVLAIDGTPSRRCSSRATTSPPPRPFMFSRADAVESDSYDFALRDVCAATCAAGSTAAAVRSVDGRTAIAAASGGVAAMGNPAAAAITHVLHNKQEFPLATTVDDILVLSIGTGASTSATATPMPTRSPSPREMARVTAEGVADMVDESVAMAFGHTSGSSSNYVRIQASKAATALHGAAAAGAMLSQRNVESVLFRGRRMSERTNAEKVDAAAAKLVKEHERRRRSPLPNVVIKQVGTPRVSSATTALSGTARTAALTLALPALYGSRQ</sequence>
<dbReference type="PANTHER" id="PTHR32241">
    <property type="entry name" value="PATATIN-LIKE PROTEIN 6"/>
    <property type="match status" value="1"/>
</dbReference>
<dbReference type="Proteomes" id="UP000007752">
    <property type="component" value="Chromosome 3"/>
</dbReference>
<evidence type="ECO:0000256" key="3">
    <source>
        <dbReference type="ARBA" id="ARBA00022963"/>
    </source>
</evidence>
<gene>
    <name evidence="4" type="ORF">OsJ_11855</name>
</gene>
<keyword evidence="3" id="KW-0443">Lipid metabolism</keyword>
<evidence type="ECO:0000313" key="4">
    <source>
        <dbReference type="EMBL" id="EAZ27899.1"/>
    </source>
</evidence>